<feature type="domain" description="Nudix hydrolase" evidence="3">
    <location>
        <begin position="22"/>
        <end position="151"/>
    </location>
</feature>
<feature type="region of interest" description="Disordered" evidence="2">
    <location>
        <begin position="190"/>
        <end position="213"/>
    </location>
</feature>
<evidence type="ECO:0000313" key="5">
    <source>
        <dbReference type="Proteomes" id="UP000011554"/>
    </source>
</evidence>
<dbReference type="PANTHER" id="PTHR43475">
    <property type="entry name" value="METHYLTHIORIBOSE-1-PHOSPHATE ISOMERASE"/>
    <property type="match status" value="1"/>
</dbReference>
<feature type="compositionally biased region" description="Acidic residues" evidence="2">
    <location>
        <begin position="1"/>
        <end position="17"/>
    </location>
</feature>
<organism evidence="4 5">
    <name type="scientific">Natrialba asiatica (strain ATCC 700177 / DSM 12278 / JCM 9576 / FERM P-10747 / NBRC 102637 / 172P1)</name>
    <dbReference type="NCBI Taxonomy" id="29540"/>
    <lineage>
        <taxon>Archaea</taxon>
        <taxon>Methanobacteriati</taxon>
        <taxon>Methanobacteriota</taxon>
        <taxon>Stenosarchaea group</taxon>
        <taxon>Halobacteria</taxon>
        <taxon>Halobacteriales</taxon>
        <taxon>Natrialbaceae</taxon>
        <taxon>Natrialba</taxon>
    </lineage>
</organism>
<dbReference type="GO" id="GO:0003743">
    <property type="term" value="F:translation initiation factor activity"/>
    <property type="evidence" value="ECO:0007669"/>
    <property type="project" value="UniProtKB-KW"/>
</dbReference>
<proteinExistence type="inferred from homology"/>
<dbReference type="Gene3D" id="3.40.50.10470">
    <property type="entry name" value="Translation initiation factor eif-2b, domain 2"/>
    <property type="match status" value="1"/>
</dbReference>
<dbReference type="CDD" id="cd18872">
    <property type="entry name" value="NUDIX_eIF-2B"/>
    <property type="match status" value="1"/>
</dbReference>
<dbReference type="Gene3D" id="3.90.79.10">
    <property type="entry name" value="Nucleoside Triphosphate Pyrophosphohydrolase"/>
    <property type="match status" value="1"/>
</dbReference>
<evidence type="ECO:0000256" key="2">
    <source>
        <dbReference type="SAM" id="MobiDB-lite"/>
    </source>
</evidence>
<accession>M0B2Q5</accession>
<keyword evidence="5" id="KW-1185">Reference proteome</keyword>
<dbReference type="InterPro" id="IPR000649">
    <property type="entry name" value="IF-2B-related"/>
</dbReference>
<protein>
    <submittedName>
        <fullName evidence="4">Initiation factor 2B related protein</fullName>
    </submittedName>
</protein>
<dbReference type="Pfam" id="PF01008">
    <property type="entry name" value="IF-2B"/>
    <property type="match status" value="1"/>
</dbReference>
<dbReference type="STRING" id="29540.C481_03672"/>
<dbReference type="PROSITE" id="PS51462">
    <property type="entry name" value="NUDIX"/>
    <property type="match status" value="1"/>
</dbReference>
<dbReference type="InterPro" id="IPR037171">
    <property type="entry name" value="NagB/RpiA_transferase-like"/>
</dbReference>
<dbReference type="OrthoDB" id="27639at2157"/>
<evidence type="ECO:0000256" key="1">
    <source>
        <dbReference type="RuleBase" id="RU003814"/>
    </source>
</evidence>
<dbReference type="InterPro" id="IPR042529">
    <property type="entry name" value="IF_2B-like_C"/>
</dbReference>
<dbReference type="EMBL" id="AOIO01000011">
    <property type="protein sequence ID" value="ELZ04847.1"/>
    <property type="molecule type" value="Genomic_DNA"/>
</dbReference>
<gene>
    <name evidence="4" type="ORF">C481_03672</name>
</gene>
<dbReference type="GO" id="GO:0046523">
    <property type="term" value="F:S-methyl-5-thioribose-1-phosphate isomerase activity"/>
    <property type="evidence" value="ECO:0007669"/>
    <property type="project" value="TreeGrafter"/>
</dbReference>
<dbReference type="RefSeq" id="WP_006107589.1">
    <property type="nucleotide sequence ID" value="NZ_AOIO01000011.1"/>
</dbReference>
<dbReference type="PANTHER" id="PTHR43475:SF3">
    <property type="entry name" value="TRANSLATION INITIATION FACTOR EIF-2B SUBUNIT FAMILY PROTEIN (AFU_ORTHOLOGUE AFUA_2G14290)"/>
    <property type="match status" value="1"/>
</dbReference>
<dbReference type="GO" id="GO:0019509">
    <property type="term" value="P:L-methionine salvage from methylthioadenosine"/>
    <property type="evidence" value="ECO:0007669"/>
    <property type="project" value="TreeGrafter"/>
</dbReference>
<dbReference type="SUPFAM" id="SSF55811">
    <property type="entry name" value="Nudix"/>
    <property type="match status" value="1"/>
</dbReference>
<dbReference type="AlphaFoldDB" id="M0B2Q5"/>
<keyword evidence="4" id="KW-0648">Protein biosynthesis</keyword>
<sequence length="480" mass="51019">MESDMNDASDATDDTDPATEPTQADVVTAFLRNRGEILLLCRSDAVGTYPGQWGGVSGFAEDDPDSQVRTEIREETGLGDDDYELVRAGRPVTVTDPDLDREWTVHPYLFDVDHREIDLSEEHDEFRWRSPTAIVDPADDRETVPALWPAYERVAPTVRSIAADDERGAAALSIRALEVLRDRAGLLVAERDDGGGGSEAADGNEEATAQPEDEWDELAALAGRLLEARPSMAVLRNRVNRVMADASGTTDTESDTTAASVGAPAVLAAAVAGIDRATAADEEAAAAASEFTEGTVMTLSRSGTVLDALRNGSPSRVFVAESRPAREGIDAAERLAAELDCPIAVHTDAAVAHVLATEAVDRVLVGADTIRPDGAAVNKTGTRTLAVAADRADVPVTVVAAADKVSTREDVNLESGSRNAVYDGEYSLDVLNPTFDVTPAEYITAFSTERGVLDAADIEAVADEFTELADWREHDPSAAE</sequence>
<dbReference type="eggNOG" id="arCOG01127">
    <property type="taxonomic scope" value="Archaea"/>
</dbReference>
<comment type="similarity">
    <text evidence="1">Belongs to the eIF-2B alpha/beta/delta subunits family.</text>
</comment>
<dbReference type="SUPFAM" id="SSF100950">
    <property type="entry name" value="NagB/RpiA/CoA transferase-like"/>
    <property type="match status" value="1"/>
</dbReference>
<dbReference type="Proteomes" id="UP000011554">
    <property type="component" value="Unassembled WGS sequence"/>
</dbReference>
<feature type="region of interest" description="Disordered" evidence="2">
    <location>
        <begin position="1"/>
        <end position="22"/>
    </location>
</feature>
<comment type="caution">
    <text evidence="4">The sequence shown here is derived from an EMBL/GenBank/DDBJ whole genome shotgun (WGS) entry which is preliminary data.</text>
</comment>
<evidence type="ECO:0000313" key="4">
    <source>
        <dbReference type="EMBL" id="ELZ04847.1"/>
    </source>
</evidence>
<reference evidence="4 5" key="1">
    <citation type="journal article" date="2014" name="PLoS Genet.">
        <title>Phylogenetically driven sequencing of extremely halophilic archaea reveals strategies for static and dynamic osmo-response.</title>
        <authorList>
            <person name="Becker E.A."/>
            <person name="Seitzer P.M."/>
            <person name="Tritt A."/>
            <person name="Larsen D."/>
            <person name="Krusor M."/>
            <person name="Yao A.I."/>
            <person name="Wu D."/>
            <person name="Madern D."/>
            <person name="Eisen J.A."/>
            <person name="Darling A.E."/>
            <person name="Facciotti M.T."/>
        </authorList>
    </citation>
    <scope>NUCLEOTIDE SEQUENCE [LARGE SCALE GENOMIC DNA]</scope>
    <source>
        <strain evidence="4 5">DSM 12278</strain>
    </source>
</reference>
<dbReference type="InterPro" id="IPR000086">
    <property type="entry name" value="NUDIX_hydrolase_dom"/>
</dbReference>
<dbReference type="PATRIC" id="fig|29540.5.peg.740"/>
<evidence type="ECO:0000259" key="3">
    <source>
        <dbReference type="PROSITE" id="PS51462"/>
    </source>
</evidence>
<dbReference type="InterPro" id="IPR015797">
    <property type="entry name" value="NUDIX_hydrolase-like_dom_sf"/>
</dbReference>
<name>M0B2Q5_NATA1</name>
<keyword evidence="4" id="KW-0396">Initiation factor</keyword>